<evidence type="ECO:0000313" key="2">
    <source>
        <dbReference type="Proteomes" id="UP000241629"/>
    </source>
</evidence>
<protein>
    <submittedName>
        <fullName evidence="1">Uncharacterized protein</fullName>
    </submittedName>
</protein>
<keyword evidence="2" id="KW-1185">Reference proteome</keyword>
<dbReference type="EMBL" id="MG948468">
    <property type="protein sequence ID" value="AVJ51835.1"/>
    <property type="molecule type" value="Genomic_DNA"/>
</dbReference>
<accession>A0A2P1CLB7</accession>
<name>A0A2P1CLB7_9CAUD</name>
<evidence type="ECO:0000313" key="1">
    <source>
        <dbReference type="EMBL" id="AVJ51835.1"/>
    </source>
</evidence>
<proteinExistence type="predicted"/>
<organism evidence="1 2">
    <name type="scientific">Pantoea phage vB_PagS_Vid5</name>
    <dbReference type="NCBI Taxonomy" id="2099652"/>
    <lineage>
        <taxon>Viruses</taxon>
        <taxon>Duplodnaviria</taxon>
        <taxon>Heunggongvirae</taxon>
        <taxon>Uroviricota</taxon>
        <taxon>Caudoviricetes</taxon>
        <taxon>Vidquintavirus</taxon>
        <taxon>Vidquintavirus Vid5</taxon>
    </lineage>
</organism>
<sequence>MEFAPAVELNCGVVHVPTFTLVKCFHVCDGRCCVGGSVDCIQFVPHIRTLTFARATNTVLDHSSSFRCFGDASSFRHLWCNYRSLNHCGYNRCIQFSFHCFQLCARFGCSRLRTQQFTFSYSFRFFDEEVETHFVFADQGVSCITCWLAQFRQCAACVGLHGVTLDQAFVNCFHCIFLLGGLECLA</sequence>
<gene>
    <name evidence="1" type="ORF">Vid5_gp80</name>
</gene>
<dbReference type="Proteomes" id="UP000241629">
    <property type="component" value="Segment"/>
</dbReference>
<reference evidence="1 2" key="1">
    <citation type="submission" date="2018-02" db="EMBL/GenBank/DDBJ databases">
        <title>Complete genome sequence of Pantoea phage vB_PagS_Vid5.</title>
        <authorList>
            <person name="Truncaite L."/>
            <person name="Simoliunas E."/>
            <person name="Meskys R."/>
        </authorList>
    </citation>
    <scope>NUCLEOTIDE SEQUENCE [LARGE SCALE GENOMIC DNA]</scope>
</reference>